<dbReference type="EMBL" id="CP071137">
    <property type="protein sequence ID" value="QWY77929.1"/>
    <property type="molecule type" value="Genomic_DNA"/>
</dbReference>
<dbReference type="InterPro" id="IPR001789">
    <property type="entry name" value="Sig_transdc_resp-reg_receiver"/>
</dbReference>
<dbReference type="Proteomes" id="UP000683551">
    <property type="component" value="Chromosome"/>
</dbReference>
<dbReference type="SUPFAM" id="SSF46689">
    <property type="entry name" value="Homeodomain-like"/>
    <property type="match status" value="1"/>
</dbReference>
<reference evidence="9" key="1">
    <citation type="submission" date="2021-02" db="EMBL/GenBank/DDBJ databases">
        <title>Comparative genomics of Ferrovum myxofaciens strains, predominant extremophile bacteria forming large biofilm stalactites in acid mine ecosystems.</title>
        <authorList>
            <person name="Burkartova K."/>
            <person name="Ridl J."/>
            <person name="Pajer P."/>
            <person name="Falteisek L."/>
        </authorList>
    </citation>
    <scope>NUCLEOTIDE SEQUENCE</scope>
    <source>
        <strain evidence="9">MI1III</strain>
    </source>
</reference>
<organism evidence="9 10">
    <name type="scientific">Ferrovum myxofaciens</name>
    <dbReference type="NCBI Taxonomy" id="416213"/>
    <lineage>
        <taxon>Bacteria</taxon>
        <taxon>Pseudomonadati</taxon>
        <taxon>Pseudomonadota</taxon>
        <taxon>Betaproteobacteria</taxon>
        <taxon>Ferrovales</taxon>
        <taxon>Ferrovaceae</taxon>
        <taxon>Ferrovum</taxon>
    </lineage>
</organism>
<dbReference type="SMART" id="SM00448">
    <property type="entry name" value="REC"/>
    <property type="match status" value="1"/>
</dbReference>
<evidence type="ECO:0000313" key="9">
    <source>
        <dbReference type="EMBL" id="QWY77929.1"/>
    </source>
</evidence>
<dbReference type="PROSITE" id="PS50110">
    <property type="entry name" value="RESPONSE_REGULATORY"/>
    <property type="match status" value="1"/>
</dbReference>
<evidence type="ECO:0000259" key="7">
    <source>
        <dbReference type="PROSITE" id="PS50045"/>
    </source>
</evidence>
<dbReference type="GO" id="GO:0006355">
    <property type="term" value="P:regulation of DNA-templated transcription"/>
    <property type="evidence" value="ECO:0007669"/>
    <property type="project" value="InterPro"/>
</dbReference>
<dbReference type="InterPro" id="IPR003593">
    <property type="entry name" value="AAA+_ATPase"/>
</dbReference>
<dbReference type="PROSITE" id="PS50045">
    <property type="entry name" value="SIGMA54_INTERACT_4"/>
    <property type="match status" value="1"/>
</dbReference>
<evidence type="ECO:0000256" key="5">
    <source>
        <dbReference type="ARBA" id="ARBA00023163"/>
    </source>
</evidence>
<dbReference type="SMART" id="SM00382">
    <property type="entry name" value="AAA"/>
    <property type="match status" value="1"/>
</dbReference>
<dbReference type="GO" id="GO:0043565">
    <property type="term" value="F:sequence-specific DNA binding"/>
    <property type="evidence" value="ECO:0007669"/>
    <property type="project" value="InterPro"/>
</dbReference>
<dbReference type="PROSITE" id="PS00676">
    <property type="entry name" value="SIGMA54_INTERACT_2"/>
    <property type="match status" value="1"/>
</dbReference>
<dbReference type="InterPro" id="IPR027417">
    <property type="entry name" value="P-loop_NTPase"/>
</dbReference>
<feature type="modified residue" description="4-aspartylphosphate" evidence="6">
    <location>
        <position position="60"/>
    </location>
</feature>
<dbReference type="Gene3D" id="1.10.8.60">
    <property type="match status" value="1"/>
</dbReference>
<dbReference type="PROSITE" id="PS00688">
    <property type="entry name" value="SIGMA54_INTERACT_3"/>
    <property type="match status" value="1"/>
</dbReference>
<dbReference type="InterPro" id="IPR025944">
    <property type="entry name" value="Sigma_54_int_dom_CS"/>
</dbReference>
<evidence type="ECO:0000256" key="3">
    <source>
        <dbReference type="ARBA" id="ARBA00023015"/>
    </source>
</evidence>
<dbReference type="Gene3D" id="3.40.50.2300">
    <property type="match status" value="1"/>
</dbReference>
<evidence type="ECO:0000259" key="8">
    <source>
        <dbReference type="PROSITE" id="PS50110"/>
    </source>
</evidence>
<keyword evidence="2" id="KW-0067">ATP-binding</keyword>
<dbReference type="FunFam" id="3.40.50.300:FF:000006">
    <property type="entry name" value="DNA-binding transcriptional regulator NtrC"/>
    <property type="match status" value="1"/>
</dbReference>
<keyword evidence="6" id="KW-0597">Phosphoprotein</keyword>
<dbReference type="Gene3D" id="1.10.10.60">
    <property type="entry name" value="Homeodomain-like"/>
    <property type="match status" value="1"/>
</dbReference>
<dbReference type="InterPro" id="IPR009057">
    <property type="entry name" value="Homeodomain-like_sf"/>
</dbReference>
<sequence>MSKVQLMGILPTILVIDDEIRSQESLRRTLEEDFTVFIASSAQDGRRIMEHESVQVVLCDQRMPETTGVEFLQEVREQWPDAVRIIISGHTETQDIIAGINEAGIYQYILKPWHPESLLLTVRAAAQLYDLQQQTQSMNLELRTAEPILRQRVEKKREKLRDYFEFSRITRAAASPLNAVVDMAARVASCDIAVHIAGESGTGKELLGRAIHYSSPRSGRAFVIENCGAMSDQLLESELFGHKRGSFTGAFEDRIGLFEQADGGTIFLDEIGDTSPAFQVKLLRVLQEGEIRSVGSSRSRKVNVRVLSATNRNLEEEVQRGRFRADLYYRLTQFVLPVPPLRERKMDVPLIAYDLLNTASKSIGKDVAGFSPETLDCLGRYHWPGNVRELQNEIIRALLLSEDTHIGSHLLSAKVLHAAPEEEVTDMQVFSGMNGSLKERMEMLEARVLRETLIRLRWNKTRASAELGLSRAGLRSKLSRYGLEKKIG</sequence>
<feature type="domain" description="Response regulatory" evidence="8">
    <location>
        <begin position="12"/>
        <end position="126"/>
    </location>
</feature>
<dbReference type="SUPFAM" id="SSF52540">
    <property type="entry name" value="P-loop containing nucleoside triphosphate hydrolases"/>
    <property type="match status" value="1"/>
</dbReference>
<protein>
    <submittedName>
        <fullName evidence="9">Sigma-54-dependent Fis family transcriptional regulator</fullName>
    </submittedName>
</protein>
<keyword evidence="4" id="KW-0238">DNA-binding</keyword>
<dbReference type="CDD" id="cd00009">
    <property type="entry name" value="AAA"/>
    <property type="match status" value="1"/>
</dbReference>
<dbReference type="InterPro" id="IPR058031">
    <property type="entry name" value="AAA_lid_NorR"/>
</dbReference>
<dbReference type="InterPro" id="IPR002197">
    <property type="entry name" value="HTH_Fis"/>
</dbReference>
<keyword evidence="3" id="KW-0805">Transcription regulation</keyword>
<dbReference type="Pfam" id="PF00158">
    <property type="entry name" value="Sigma54_activat"/>
    <property type="match status" value="1"/>
</dbReference>
<evidence type="ECO:0000256" key="2">
    <source>
        <dbReference type="ARBA" id="ARBA00022840"/>
    </source>
</evidence>
<name>A0A9E6MY72_9PROT</name>
<evidence type="ECO:0000256" key="4">
    <source>
        <dbReference type="ARBA" id="ARBA00023125"/>
    </source>
</evidence>
<keyword evidence="1" id="KW-0547">Nucleotide-binding</keyword>
<dbReference type="GO" id="GO:0000160">
    <property type="term" value="P:phosphorelay signal transduction system"/>
    <property type="evidence" value="ECO:0007669"/>
    <property type="project" value="InterPro"/>
</dbReference>
<dbReference type="Pfam" id="PF02954">
    <property type="entry name" value="HTH_8"/>
    <property type="match status" value="1"/>
</dbReference>
<dbReference type="AlphaFoldDB" id="A0A9E6MY72"/>
<dbReference type="PANTHER" id="PTHR32071:SF117">
    <property type="entry name" value="PTS-DEPENDENT DIHYDROXYACETONE KINASE OPERON REGULATORY PROTEIN-RELATED"/>
    <property type="match status" value="1"/>
</dbReference>
<dbReference type="InterPro" id="IPR011006">
    <property type="entry name" value="CheY-like_superfamily"/>
</dbReference>
<evidence type="ECO:0000313" key="10">
    <source>
        <dbReference type="Proteomes" id="UP000683551"/>
    </source>
</evidence>
<dbReference type="RefSeq" id="WP_273145419.1">
    <property type="nucleotide sequence ID" value="NZ_CP053675.1"/>
</dbReference>
<accession>A0A9E6MY72</accession>
<evidence type="ECO:0000256" key="1">
    <source>
        <dbReference type="ARBA" id="ARBA00022741"/>
    </source>
</evidence>
<dbReference type="Pfam" id="PF00072">
    <property type="entry name" value="Response_reg"/>
    <property type="match status" value="1"/>
</dbReference>
<proteinExistence type="predicted"/>
<gene>
    <name evidence="9" type="ORF">JZL65_02250</name>
</gene>
<dbReference type="Pfam" id="PF25601">
    <property type="entry name" value="AAA_lid_14"/>
    <property type="match status" value="1"/>
</dbReference>
<dbReference type="PANTHER" id="PTHR32071">
    <property type="entry name" value="TRANSCRIPTIONAL REGULATORY PROTEIN"/>
    <property type="match status" value="1"/>
</dbReference>
<dbReference type="GO" id="GO:0005524">
    <property type="term" value="F:ATP binding"/>
    <property type="evidence" value="ECO:0007669"/>
    <property type="project" value="UniProtKB-KW"/>
</dbReference>
<feature type="domain" description="Sigma-54 factor interaction" evidence="7">
    <location>
        <begin position="170"/>
        <end position="399"/>
    </location>
</feature>
<evidence type="ECO:0000256" key="6">
    <source>
        <dbReference type="PROSITE-ProRule" id="PRU00169"/>
    </source>
</evidence>
<dbReference type="CDD" id="cd17596">
    <property type="entry name" value="REC_HupR"/>
    <property type="match status" value="1"/>
</dbReference>
<dbReference type="InterPro" id="IPR002078">
    <property type="entry name" value="Sigma_54_int"/>
</dbReference>
<dbReference type="InterPro" id="IPR025943">
    <property type="entry name" value="Sigma_54_int_dom_ATP-bd_2"/>
</dbReference>
<dbReference type="Gene3D" id="3.40.50.300">
    <property type="entry name" value="P-loop containing nucleotide triphosphate hydrolases"/>
    <property type="match status" value="1"/>
</dbReference>
<keyword evidence="5" id="KW-0804">Transcription</keyword>
<dbReference type="SUPFAM" id="SSF52172">
    <property type="entry name" value="CheY-like"/>
    <property type="match status" value="1"/>
</dbReference>
<dbReference type="PRINTS" id="PR01590">
    <property type="entry name" value="HTHFIS"/>
</dbReference>